<feature type="transmembrane region" description="Helical" evidence="6">
    <location>
        <begin position="439"/>
        <end position="459"/>
    </location>
</feature>
<feature type="transmembrane region" description="Helical" evidence="6">
    <location>
        <begin position="94"/>
        <end position="114"/>
    </location>
</feature>
<evidence type="ECO:0000256" key="7">
    <source>
        <dbReference type="SAM" id="SignalP"/>
    </source>
</evidence>
<name>A0A2D0PKV7_ICTPU</name>
<dbReference type="PANTHER" id="PTHR10383">
    <property type="entry name" value="SERINE INCORPORATOR"/>
    <property type="match status" value="1"/>
</dbReference>
<keyword evidence="3 6" id="KW-0812">Transmembrane</keyword>
<comment type="subcellular location">
    <subcellularLocation>
        <location evidence="1">Membrane</location>
        <topology evidence="1">Multi-pass membrane protein</topology>
    </subcellularLocation>
</comment>
<evidence type="ECO:0000256" key="5">
    <source>
        <dbReference type="ARBA" id="ARBA00023136"/>
    </source>
</evidence>
<feature type="transmembrane region" description="Helical" evidence="6">
    <location>
        <begin position="198"/>
        <end position="224"/>
    </location>
</feature>
<sequence>MGATLGTFSLLHWAQCLCGSATCLTCRFCAKCKNSIVTRIIYASILLIGTVIACIMLSPSVERRMKQIPGFCDDGMMSSIAGVFQCDIFVGYKAVYRLCFGMSMSFLAFCLLTVNMKNSRDPRAAFHNGCWFTKIAVIIALTVGAFYIPDGRFSHIWFIVGAAGAFSFIVIQLILLMDFVHSLSESWHDKKENGNAKLWACVFVSVTSLNYSLSITAVTLMFIFYTRPVECVLNRFFISFNLILCFIASVISLQKKVRKRLHASGLVQSSFITLYTMYLTWSAVTNEPEKLCNPSLLNFFQQVPTNNISSANQTLVDAPTHPYFLWEDTQSIVGLLLFVLCLLYSSIRSSSTSQVNKLLLTPSDTVLMEDCSTGSLGDSEGLRRVIDNERDSVQYSYSFFHFQLFLATLYIMMTLTNWYSPDANHSDITHKRGPVWVKISSSWFCLFFYIMTLIAPIILPDRDFS</sequence>
<evidence type="ECO:0000313" key="9">
    <source>
        <dbReference type="RefSeq" id="XP_017306657.1"/>
    </source>
</evidence>
<dbReference type="CTD" id="10955"/>
<feature type="signal peptide" evidence="7">
    <location>
        <begin position="1"/>
        <end position="18"/>
    </location>
</feature>
<dbReference type="Proteomes" id="UP000221080">
    <property type="component" value="Chromosome 21"/>
</dbReference>
<dbReference type="GeneID" id="108255296"/>
<keyword evidence="8" id="KW-1185">Reference proteome</keyword>
<dbReference type="KEGG" id="ipu:108255296"/>
<evidence type="ECO:0000256" key="1">
    <source>
        <dbReference type="ARBA" id="ARBA00004141"/>
    </source>
</evidence>
<dbReference type="InterPro" id="IPR005016">
    <property type="entry name" value="TDE1/TMS"/>
</dbReference>
<dbReference type="PANTHER" id="PTHR10383:SF51">
    <property type="entry name" value="SERINE INCORPORATOR 3"/>
    <property type="match status" value="1"/>
</dbReference>
<evidence type="ECO:0000256" key="6">
    <source>
        <dbReference type="SAM" id="Phobius"/>
    </source>
</evidence>
<reference evidence="9" key="2">
    <citation type="submission" date="2025-08" db="UniProtKB">
        <authorList>
            <consortium name="RefSeq"/>
        </authorList>
    </citation>
    <scope>IDENTIFICATION</scope>
    <source>
        <tissue evidence="9">Blood</tissue>
    </source>
</reference>
<feature type="chain" id="PRO_5012045028" evidence="7">
    <location>
        <begin position="19"/>
        <end position="465"/>
    </location>
</feature>
<keyword evidence="5 6" id="KW-0472">Membrane</keyword>
<keyword evidence="7" id="KW-0732">Signal</keyword>
<dbReference type="OrthoDB" id="5963193at2759"/>
<protein>
    <submittedName>
        <fullName evidence="9">Serine incorporator 1</fullName>
    </submittedName>
</protein>
<evidence type="ECO:0000256" key="2">
    <source>
        <dbReference type="ARBA" id="ARBA00006665"/>
    </source>
</evidence>
<reference evidence="8" key="1">
    <citation type="journal article" date="2016" name="Nat. Commun.">
        <title>The channel catfish genome sequence provides insights into the evolution of scale formation in teleosts.</title>
        <authorList>
            <person name="Liu Z."/>
            <person name="Liu S."/>
            <person name="Yao J."/>
            <person name="Bao L."/>
            <person name="Zhang J."/>
            <person name="Li Y."/>
            <person name="Jiang C."/>
            <person name="Sun L."/>
            <person name="Wang R."/>
            <person name="Zhang Y."/>
            <person name="Zhou T."/>
            <person name="Zeng Q."/>
            <person name="Fu Q."/>
            <person name="Gao S."/>
            <person name="Li N."/>
            <person name="Koren S."/>
            <person name="Jiang Y."/>
            <person name="Zimin A."/>
            <person name="Xu P."/>
            <person name="Phillippy A.M."/>
            <person name="Geng X."/>
            <person name="Song L."/>
            <person name="Sun F."/>
            <person name="Li C."/>
            <person name="Wang X."/>
            <person name="Chen A."/>
            <person name="Jin Y."/>
            <person name="Yuan Z."/>
            <person name="Yang Y."/>
            <person name="Tan S."/>
            <person name="Peatman E."/>
            <person name="Lu J."/>
            <person name="Qin Z."/>
            <person name="Dunham R."/>
            <person name="Li Z."/>
            <person name="Sonstegard T."/>
            <person name="Feng J."/>
            <person name="Danzmann R.G."/>
            <person name="Schroeder S."/>
            <person name="Scheffler B."/>
            <person name="Duke M.V."/>
            <person name="Ballard L."/>
            <person name="Kucuktas H."/>
            <person name="Kaltenboeck L."/>
            <person name="Liu H."/>
            <person name="Armbruster J."/>
            <person name="Xie Y."/>
            <person name="Kirby M.L."/>
            <person name="Tian Y."/>
            <person name="Flanagan M.E."/>
            <person name="Mu W."/>
            <person name="Waldbieser G.C."/>
        </authorList>
    </citation>
    <scope>NUCLEOTIDE SEQUENCE [LARGE SCALE GENOMIC DNA]</scope>
    <source>
        <strain evidence="8">SDA103</strain>
    </source>
</reference>
<keyword evidence="4 6" id="KW-1133">Transmembrane helix</keyword>
<evidence type="ECO:0000256" key="3">
    <source>
        <dbReference type="ARBA" id="ARBA00022692"/>
    </source>
</evidence>
<dbReference type="RefSeq" id="XP_017306657.1">
    <property type="nucleotide sequence ID" value="XM_017451168.3"/>
</dbReference>
<feature type="transmembrane region" description="Helical" evidence="6">
    <location>
        <begin position="329"/>
        <end position="347"/>
    </location>
</feature>
<comment type="similarity">
    <text evidence="2">Belongs to the TDE1 family.</text>
</comment>
<dbReference type="Pfam" id="PF03348">
    <property type="entry name" value="Serinc"/>
    <property type="match status" value="1"/>
</dbReference>
<feature type="transmembrane region" description="Helical" evidence="6">
    <location>
        <begin position="399"/>
        <end position="419"/>
    </location>
</feature>
<feature type="transmembrane region" description="Helical" evidence="6">
    <location>
        <begin position="154"/>
        <end position="177"/>
    </location>
</feature>
<evidence type="ECO:0000313" key="8">
    <source>
        <dbReference type="Proteomes" id="UP000221080"/>
    </source>
</evidence>
<evidence type="ECO:0000256" key="4">
    <source>
        <dbReference type="ARBA" id="ARBA00022989"/>
    </source>
</evidence>
<dbReference type="OMA" id="WVDKMES"/>
<accession>A0A2D0PKV7</accession>
<organism evidence="8 9">
    <name type="scientific">Ictalurus punctatus</name>
    <name type="common">Channel catfish</name>
    <name type="synonym">Silurus punctatus</name>
    <dbReference type="NCBI Taxonomy" id="7998"/>
    <lineage>
        <taxon>Eukaryota</taxon>
        <taxon>Metazoa</taxon>
        <taxon>Chordata</taxon>
        <taxon>Craniata</taxon>
        <taxon>Vertebrata</taxon>
        <taxon>Euteleostomi</taxon>
        <taxon>Actinopterygii</taxon>
        <taxon>Neopterygii</taxon>
        <taxon>Teleostei</taxon>
        <taxon>Ostariophysi</taxon>
        <taxon>Siluriformes</taxon>
        <taxon>Ictaluridae</taxon>
        <taxon>Ictalurus</taxon>
    </lineage>
</organism>
<feature type="transmembrane region" description="Helical" evidence="6">
    <location>
        <begin position="126"/>
        <end position="148"/>
    </location>
</feature>
<proteinExistence type="inferred from homology"/>
<feature type="transmembrane region" description="Helical" evidence="6">
    <location>
        <begin position="236"/>
        <end position="253"/>
    </location>
</feature>
<gene>
    <name evidence="9" type="primary">si:ch73-267c23.10</name>
</gene>
<dbReference type="AlphaFoldDB" id="A0A2D0PKV7"/>
<feature type="transmembrane region" description="Helical" evidence="6">
    <location>
        <begin position="40"/>
        <end position="61"/>
    </location>
</feature>
<dbReference type="GO" id="GO:0016020">
    <property type="term" value="C:membrane"/>
    <property type="evidence" value="ECO:0007669"/>
    <property type="project" value="UniProtKB-SubCell"/>
</dbReference>